<comment type="caution">
    <text evidence="5">The sequence shown here is derived from an EMBL/GenBank/DDBJ whole genome shotgun (WGS) entry which is preliminary data.</text>
</comment>
<gene>
    <name evidence="5" type="ORF">OKA104_LOCUS44000</name>
</gene>
<dbReference type="EMBL" id="CAJOAY010012929">
    <property type="protein sequence ID" value="CAF4258620.1"/>
    <property type="molecule type" value="Genomic_DNA"/>
</dbReference>
<dbReference type="InterPro" id="IPR047128">
    <property type="entry name" value="PhyH"/>
</dbReference>
<evidence type="ECO:0000256" key="4">
    <source>
        <dbReference type="ARBA" id="ARBA00034924"/>
    </source>
</evidence>
<dbReference type="InterPro" id="IPR008775">
    <property type="entry name" value="Phytyl_CoA_dOase-like"/>
</dbReference>
<protein>
    <recommendedName>
        <fullName evidence="2">phytanoyl-CoA dioxygenase</fullName>
        <ecNumber evidence="2">1.14.11.18</ecNumber>
    </recommendedName>
    <alternativeName>
        <fullName evidence="3">Phytanic acid oxidase</fullName>
    </alternativeName>
    <alternativeName>
        <fullName evidence="4">Phytanoyl-CoA alpha-hydroxylase</fullName>
    </alternativeName>
</protein>
<sequence length="162" mass="18827">MNLFSKSPTFIRQLFCTISIQRLETINHHIRFSSQSSKAIDSNKQQSEYRFTLPNGNLSNEQRQFYEKNGFILIRNLVKPESLDHFRKRFQDVCLGKVKVLGMTVMKDVAIAKSEFADGEKAITKIQDFTLDDELFKYCCLPEIVKYVENFTGPNIMAMHTM</sequence>
<dbReference type="Pfam" id="PF05721">
    <property type="entry name" value="PhyH"/>
    <property type="match status" value="1"/>
</dbReference>
<dbReference type="PANTHER" id="PTHR21308:SF1">
    <property type="entry name" value="PHYTANOYL-COA DIOXYGENASE, PEROXISOMAL"/>
    <property type="match status" value="1"/>
</dbReference>
<dbReference type="Proteomes" id="UP000663881">
    <property type="component" value="Unassembled WGS sequence"/>
</dbReference>
<comment type="similarity">
    <text evidence="1">Belongs to the PhyH family.</text>
</comment>
<proteinExistence type="inferred from homology"/>
<feature type="non-terminal residue" evidence="5">
    <location>
        <position position="1"/>
    </location>
</feature>
<dbReference type="AlphaFoldDB" id="A0A820FBH3"/>
<evidence type="ECO:0000313" key="6">
    <source>
        <dbReference type="Proteomes" id="UP000663881"/>
    </source>
</evidence>
<evidence type="ECO:0000313" key="5">
    <source>
        <dbReference type="EMBL" id="CAF4258620.1"/>
    </source>
</evidence>
<dbReference type="GO" id="GO:0048244">
    <property type="term" value="F:phytanoyl-CoA dioxygenase activity"/>
    <property type="evidence" value="ECO:0007669"/>
    <property type="project" value="UniProtKB-EC"/>
</dbReference>
<organism evidence="5 6">
    <name type="scientific">Adineta steineri</name>
    <dbReference type="NCBI Taxonomy" id="433720"/>
    <lineage>
        <taxon>Eukaryota</taxon>
        <taxon>Metazoa</taxon>
        <taxon>Spiralia</taxon>
        <taxon>Gnathifera</taxon>
        <taxon>Rotifera</taxon>
        <taxon>Eurotatoria</taxon>
        <taxon>Bdelloidea</taxon>
        <taxon>Adinetida</taxon>
        <taxon>Adinetidae</taxon>
        <taxon>Adineta</taxon>
    </lineage>
</organism>
<accession>A0A820FBH3</accession>
<dbReference type="Gene3D" id="2.60.120.620">
    <property type="entry name" value="q2cbj1_9rhob like domain"/>
    <property type="match status" value="1"/>
</dbReference>
<name>A0A820FBH3_9BILA</name>
<reference evidence="5" key="1">
    <citation type="submission" date="2021-02" db="EMBL/GenBank/DDBJ databases">
        <authorList>
            <person name="Nowell W R."/>
        </authorList>
    </citation>
    <scope>NUCLEOTIDE SEQUENCE</scope>
</reference>
<dbReference type="GO" id="GO:0001561">
    <property type="term" value="P:fatty acid alpha-oxidation"/>
    <property type="evidence" value="ECO:0007669"/>
    <property type="project" value="InterPro"/>
</dbReference>
<dbReference type="PANTHER" id="PTHR21308">
    <property type="entry name" value="PHYTANOYL-COA ALPHA-HYDROXYLASE"/>
    <property type="match status" value="1"/>
</dbReference>
<dbReference type="SUPFAM" id="SSF51197">
    <property type="entry name" value="Clavaminate synthase-like"/>
    <property type="match status" value="1"/>
</dbReference>
<evidence type="ECO:0000256" key="2">
    <source>
        <dbReference type="ARBA" id="ARBA00034809"/>
    </source>
</evidence>
<evidence type="ECO:0000256" key="3">
    <source>
        <dbReference type="ARBA" id="ARBA00034921"/>
    </source>
</evidence>
<dbReference type="EC" id="1.14.11.18" evidence="2"/>
<evidence type="ECO:0000256" key="1">
    <source>
        <dbReference type="ARBA" id="ARBA00005830"/>
    </source>
</evidence>